<dbReference type="Gene3D" id="2.130.10.10">
    <property type="entry name" value="YVTN repeat-like/Quinoprotein amine dehydrogenase"/>
    <property type="match status" value="1"/>
</dbReference>
<dbReference type="InterPro" id="IPR001680">
    <property type="entry name" value="WD40_rpt"/>
</dbReference>
<proteinExistence type="predicted"/>
<sequence>MGHIDHVSSIAISPDGARIVSGSFDRAIRVWDVDGKTSSISTASARGAWKLNDEGWAVGLSDSSRLLVWVPHDMRASLILPQTPLLISEKGCLTLDFGNAYIGNSWTELHRPTF</sequence>
<dbReference type="InterPro" id="IPR015943">
    <property type="entry name" value="WD40/YVTN_repeat-like_dom_sf"/>
</dbReference>
<evidence type="ECO:0008006" key="6">
    <source>
        <dbReference type="Google" id="ProtNLM"/>
    </source>
</evidence>
<dbReference type="Proteomes" id="UP000663840">
    <property type="component" value="Unassembled WGS sequence"/>
</dbReference>
<dbReference type="PROSITE" id="PS50294">
    <property type="entry name" value="WD_REPEATS_REGION"/>
    <property type="match status" value="1"/>
</dbReference>
<dbReference type="PROSITE" id="PS50082">
    <property type="entry name" value="WD_REPEATS_2"/>
    <property type="match status" value="1"/>
</dbReference>
<evidence type="ECO:0000256" key="3">
    <source>
        <dbReference type="PROSITE-ProRule" id="PRU00221"/>
    </source>
</evidence>
<dbReference type="Pfam" id="PF00400">
    <property type="entry name" value="WD40"/>
    <property type="match status" value="1"/>
</dbReference>
<comment type="caution">
    <text evidence="4">The sequence shown here is derived from an EMBL/GenBank/DDBJ whole genome shotgun (WGS) entry which is preliminary data.</text>
</comment>
<protein>
    <recommendedName>
        <fullName evidence="6">Vegetative incompatibility protein HET-E-1 [Podospora anserina]</fullName>
    </recommendedName>
</protein>
<name>A0A8H3AD76_9AGAM</name>
<dbReference type="PROSITE" id="PS00678">
    <property type="entry name" value="WD_REPEATS_1"/>
    <property type="match status" value="1"/>
</dbReference>
<keyword evidence="2" id="KW-0677">Repeat</keyword>
<evidence type="ECO:0000313" key="5">
    <source>
        <dbReference type="Proteomes" id="UP000663840"/>
    </source>
</evidence>
<dbReference type="AlphaFoldDB" id="A0A8H3AD76"/>
<gene>
    <name evidence="4" type="ORF">RDB_LOCUS49005</name>
</gene>
<organism evidence="4 5">
    <name type="scientific">Rhizoctonia solani</name>
    <dbReference type="NCBI Taxonomy" id="456999"/>
    <lineage>
        <taxon>Eukaryota</taxon>
        <taxon>Fungi</taxon>
        <taxon>Dikarya</taxon>
        <taxon>Basidiomycota</taxon>
        <taxon>Agaricomycotina</taxon>
        <taxon>Agaricomycetes</taxon>
        <taxon>Cantharellales</taxon>
        <taxon>Ceratobasidiaceae</taxon>
        <taxon>Rhizoctonia</taxon>
    </lineage>
</organism>
<dbReference type="EMBL" id="CAJMWR010001119">
    <property type="protein sequence ID" value="CAE6415754.1"/>
    <property type="molecule type" value="Genomic_DNA"/>
</dbReference>
<dbReference type="SUPFAM" id="SSF101898">
    <property type="entry name" value="NHL repeat"/>
    <property type="match status" value="1"/>
</dbReference>
<feature type="repeat" description="WD" evidence="3">
    <location>
        <begin position="1"/>
        <end position="41"/>
    </location>
</feature>
<keyword evidence="1 3" id="KW-0853">WD repeat</keyword>
<accession>A0A8H3AD76</accession>
<dbReference type="InterPro" id="IPR019775">
    <property type="entry name" value="WD40_repeat_CS"/>
</dbReference>
<evidence type="ECO:0000313" key="4">
    <source>
        <dbReference type="EMBL" id="CAE6415754.1"/>
    </source>
</evidence>
<evidence type="ECO:0000256" key="1">
    <source>
        <dbReference type="ARBA" id="ARBA00022574"/>
    </source>
</evidence>
<evidence type="ECO:0000256" key="2">
    <source>
        <dbReference type="ARBA" id="ARBA00022737"/>
    </source>
</evidence>
<reference evidence="4" key="1">
    <citation type="submission" date="2021-01" db="EMBL/GenBank/DDBJ databases">
        <authorList>
            <person name="Kaushik A."/>
        </authorList>
    </citation>
    <scope>NUCLEOTIDE SEQUENCE</scope>
    <source>
        <strain evidence="4">AG1-1A</strain>
    </source>
</reference>